<feature type="transmembrane region" description="Helical" evidence="5">
    <location>
        <begin position="236"/>
        <end position="257"/>
    </location>
</feature>
<feature type="transmembrane region" description="Helical" evidence="5">
    <location>
        <begin position="167"/>
        <end position="186"/>
    </location>
</feature>
<keyword evidence="8" id="KW-1185">Reference proteome</keyword>
<feature type="transmembrane region" description="Helical" evidence="5">
    <location>
        <begin position="111"/>
        <end position="127"/>
    </location>
</feature>
<dbReference type="Proteomes" id="UP000245880">
    <property type="component" value="Unassembled WGS sequence"/>
</dbReference>
<evidence type="ECO:0000256" key="1">
    <source>
        <dbReference type="ARBA" id="ARBA00004141"/>
    </source>
</evidence>
<dbReference type="Pfam" id="PF00892">
    <property type="entry name" value="EamA"/>
    <property type="match status" value="1"/>
</dbReference>
<evidence type="ECO:0000256" key="5">
    <source>
        <dbReference type="SAM" id="Phobius"/>
    </source>
</evidence>
<protein>
    <submittedName>
        <fullName evidence="7">Putative membrane protein</fullName>
    </submittedName>
</protein>
<dbReference type="SUPFAM" id="SSF103481">
    <property type="entry name" value="Multidrug resistance efflux transporter EmrE"/>
    <property type="match status" value="2"/>
</dbReference>
<dbReference type="Gene3D" id="1.10.3730.20">
    <property type="match status" value="1"/>
</dbReference>
<keyword evidence="3 5" id="KW-1133">Transmembrane helix</keyword>
<feature type="transmembrane region" description="Helical" evidence="5">
    <location>
        <begin position="139"/>
        <end position="155"/>
    </location>
</feature>
<dbReference type="EMBL" id="QGDT01000001">
    <property type="protein sequence ID" value="PWJ60043.1"/>
    <property type="molecule type" value="Genomic_DNA"/>
</dbReference>
<dbReference type="InterPro" id="IPR000620">
    <property type="entry name" value="EamA_dom"/>
</dbReference>
<feature type="transmembrane region" description="Helical" evidence="5">
    <location>
        <begin position="87"/>
        <end position="104"/>
    </location>
</feature>
<dbReference type="OrthoDB" id="597549at2"/>
<evidence type="ECO:0000256" key="4">
    <source>
        <dbReference type="ARBA" id="ARBA00023136"/>
    </source>
</evidence>
<feature type="transmembrane region" description="Helical" evidence="5">
    <location>
        <begin position="206"/>
        <end position="224"/>
    </location>
</feature>
<evidence type="ECO:0000259" key="6">
    <source>
        <dbReference type="Pfam" id="PF00892"/>
    </source>
</evidence>
<accession>A0A316AQN6</accession>
<dbReference type="AlphaFoldDB" id="A0A316AQN6"/>
<proteinExistence type="predicted"/>
<gene>
    <name evidence="7" type="ORF">CLV98_101218</name>
</gene>
<reference evidence="7 8" key="1">
    <citation type="submission" date="2018-03" db="EMBL/GenBank/DDBJ databases">
        <title>Genomic Encyclopedia of Archaeal and Bacterial Type Strains, Phase II (KMG-II): from individual species to whole genera.</title>
        <authorList>
            <person name="Goeker M."/>
        </authorList>
    </citation>
    <scope>NUCLEOTIDE SEQUENCE [LARGE SCALE GENOMIC DNA]</scope>
    <source>
        <strain evidence="7 8">DSM 100346</strain>
    </source>
</reference>
<feature type="transmembrane region" description="Helical" evidence="5">
    <location>
        <begin position="25"/>
        <end position="43"/>
    </location>
</feature>
<evidence type="ECO:0000313" key="8">
    <source>
        <dbReference type="Proteomes" id="UP000245880"/>
    </source>
</evidence>
<keyword evidence="2 5" id="KW-0812">Transmembrane</keyword>
<dbReference type="PANTHER" id="PTHR22911:SF6">
    <property type="entry name" value="SOLUTE CARRIER FAMILY 35 MEMBER G1"/>
    <property type="match status" value="1"/>
</dbReference>
<evidence type="ECO:0000256" key="3">
    <source>
        <dbReference type="ARBA" id="ARBA00022989"/>
    </source>
</evidence>
<comment type="caution">
    <text evidence="7">The sequence shown here is derived from an EMBL/GenBank/DDBJ whole genome shotgun (WGS) entry which is preliminary data.</text>
</comment>
<comment type="subcellular location">
    <subcellularLocation>
        <location evidence="1">Membrane</location>
        <topology evidence="1">Multi-pass membrane protein</topology>
    </subcellularLocation>
</comment>
<dbReference type="GO" id="GO:0016020">
    <property type="term" value="C:membrane"/>
    <property type="evidence" value="ECO:0007669"/>
    <property type="project" value="UniProtKB-SubCell"/>
</dbReference>
<evidence type="ECO:0000313" key="7">
    <source>
        <dbReference type="EMBL" id="PWJ60043.1"/>
    </source>
</evidence>
<feature type="domain" description="EamA" evidence="6">
    <location>
        <begin position="2"/>
        <end position="127"/>
    </location>
</feature>
<feature type="transmembrane region" description="Helical" evidence="5">
    <location>
        <begin position="55"/>
        <end position="75"/>
    </location>
</feature>
<feature type="transmembrane region" description="Helical" evidence="5">
    <location>
        <begin position="263"/>
        <end position="282"/>
    </location>
</feature>
<evidence type="ECO:0000256" key="2">
    <source>
        <dbReference type="ARBA" id="ARBA00022692"/>
    </source>
</evidence>
<keyword evidence="4 5" id="KW-0472">Membrane</keyword>
<dbReference type="InterPro" id="IPR037185">
    <property type="entry name" value="EmrE-like"/>
</dbReference>
<sequence length="287" mass="31840">MLGTTLFFALTAGISKWLGKDYPTLELVFFRNIIGVLFIWLSIRSRPIERKAGGKLGLLIFRGVVGTLSLYMFFYSIQVLGLGHAATYQYTYPIFLALLSWLFLGERLKIPEWLAIFIGFVGILFVFRPDLDVPAGEHILGLGVAILTAVSYLSIRRLGQYYDVRTIILSFMLSGILMPLLSMVIGESFPEIEDNFLVGHFILPHTTYHWLGFLALGITAYLGQKMLTQAFTYDKAGRIAAIGYSNILFSTILGILMGESLPSTAMVIGMLLIIFGGVLIALTKSKS</sequence>
<name>A0A316AQN6_9BACT</name>
<organism evidence="7 8">
    <name type="scientific">Dyadobacter jejuensis</name>
    <dbReference type="NCBI Taxonomy" id="1082580"/>
    <lineage>
        <taxon>Bacteria</taxon>
        <taxon>Pseudomonadati</taxon>
        <taxon>Bacteroidota</taxon>
        <taxon>Cytophagia</taxon>
        <taxon>Cytophagales</taxon>
        <taxon>Spirosomataceae</taxon>
        <taxon>Dyadobacter</taxon>
    </lineage>
</organism>
<dbReference type="PANTHER" id="PTHR22911">
    <property type="entry name" value="ACYL-MALONYL CONDENSING ENZYME-RELATED"/>
    <property type="match status" value="1"/>
</dbReference>